<keyword evidence="5 12" id="KW-0547">Nucleotide-binding</keyword>
<dbReference type="SFLD" id="SFLDG01383">
    <property type="entry name" value="cyclic_pyranopterin_phosphate"/>
    <property type="match status" value="1"/>
</dbReference>
<feature type="binding site" evidence="12">
    <location>
        <position position="69"/>
    </location>
    <ligand>
        <name>GTP</name>
        <dbReference type="ChEBI" id="CHEBI:37565"/>
    </ligand>
</feature>
<feature type="binding site" evidence="12">
    <location>
        <position position="18"/>
    </location>
    <ligand>
        <name>GTP</name>
        <dbReference type="ChEBI" id="CHEBI:37565"/>
    </ligand>
</feature>
<gene>
    <name evidence="12 14" type="primary">moaA</name>
    <name evidence="14" type="ORF">ENKNEFLB_02476</name>
</gene>
<dbReference type="PANTHER" id="PTHR22960">
    <property type="entry name" value="MOLYBDOPTERIN COFACTOR SYNTHESIS PROTEIN A"/>
    <property type="match status" value="1"/>
</dbReference>
<comment type="catalytic activity">
    <reaction evidence="11 12">
        <text>GTP + AH2 + S-adenosyl-L-methionine = (8S)-3',8-cyclo-7,8-dihydroguanosine 5'-triphosphate + 5'-deoxyadenosine + L-methionine + A + H(+)</text>
        <dbReference type="Rhea" id="RHEA:49576"/>
        <dbReference type="ChEBI" id="CHEBI:13193"/>
        <dbReference type="ChEBI" id="CHEBI:15378"/>
        <dbReference type="ChEBI" id="CHEBI:17319"/>
        <dbReference type="ChEBI" id="CHEBI:17499"/>
        <dbReference type="ChEBI" id="CHEBI:37565"/>
        <dbReference type="ChEBI" id="CHEBI:57844"/>
        <dbReference type="ChEBI" id="CHEBI:59789"/>
        <dbReference type="ChEBI" id="CHEBI:131766"/>
        <dbReference type="EC" id="4.1.99.22"/>
    </reaction>
</comment>
<evidence type="ECO:0000256" key="10">
    <source>
        <dbReference type="ARBA" id="ARBA00023239"/>
    </source>
</evidence>
<dbReference type="EC" id="4.1.99.22" evidence="1 12"/>
<dbReference type="EMBL" id="CP075371">
    <property type="protein sequence ID" value="QVT80085.1"/>
    <property type="molecule type" value="Genomic_DNA"/>
</dbReference>
<keyword evidence="10 12" id="KW-0456">Lyase</keyword>
<dbReference type="SUPFAM" id="SSF102114">
    <property type="entry name" value="Radical SAM enzymes"/>
    <property type="match status" value="1"/>
</dbReference>
<feature type="binding site" evidence="12">
    <location>
        <position position="29"/>
    </location>
    <ligand>
        <name>[4Fe-4S] cluster</name>
        <dbReference type="ChEBI" id="CHEBI:49883"/>
        <label>1</label>
        <note>4Fe-4S-S-AdoMet</note>
    </ligand>
</feature>
<feature type="binding site" evidence="12">
    <location>
        <position position="161"/>
    </location>
    <ligand>
        <name>GTP</name>
        <dbReference type="ChEBI" id="CHEBI:37565"/>
    </ligand>
</feature>
<feature type="binding site" evidence="12">
    <location>
        <position position="32"/>
    </location>
    <ligand>
        <name>[4Fe-4S] cluster</name>
        <dbReference type="ChEBI" id="CHEBI:49883"/>
        <label>1</label>
        <note>4Fe-4S-S-AdoMet</note>
    </ligand>
</feature>
<evidence type="ECO:0000313" key="14">
    <source>
        <dbReference type="EMBL" id="QVT80085.1"/>
    </source>
</evidence>
<proteinExistence type="inferred from homology"/>
<protein>
    <recommendedName>
        <fullName evidence="1 12">GTP 3',8-cyclase</fullName>
        <ecNumber evidence="1 12">4.1.99.22</ecNumber>
    </recommendedName>
    <alternativeName>
        <fullName evidence="12">Molybdenum cofactor biosynthesis protein A</fullName>
    </alternativeName>
</protein>
<dbReference type="HAMAP" id="MF_01225_B">
    <property type="entry name" value="MoaA_B"/>
    <property type="match status" value="1"/>
</dbReference>
<dbReference type="InterPro" id="IPR040064">
    <property type="entry name" value="MoaA-like"/>
</dbReference>
<dbReference type="InterPro" id="IPR007197">
    <property type="entry name" value="rSAM"/>
</dbReference>
<dbReference type="InterPro" id="IPR013785">
    <property type="entry name" value="Aldolase_TIM"/>
</dbReference>
<dbReference type="PROSITE" id="PS01305">
    <property type="entry name" value="MOAA_NIFB_PQQE"/>
    <property type="match status" value="1"/>
</dbReference>
<feature type="binding site" evidence="12">
    <location>
        <position position="25"/>
    </location>
    <ligand>
        <name>[4Fe-4S] cluster</name>
        <dbReference type="ChEBI" id="CHEBI:49883"/>
        <label>1</label>
        <note>4Fe-4S-S-AdoMet</note>
    </ligand>
</feature>
<dbReference type="InterPro" id="IPR050105">
    <property type="entry name" value="MoCo_biosynth_MoaA/MoaC"/>
</dbReference>
<dbReference type="SMART" id="SM00729">
    <property type="entry name" value="Elp3"/>
    <property type="match status" value="1"/>
</dbReference>
<comment type="pathway">
    <text evidence="12">Cofactor biosynthesis; molybdopterin biosynthesis.</text>
</comment>
<comment type="subunit">
    <text evidence="12">Monomer and homodimer.</text>
</comment>
<dbReference type="Gene3D" id="3.20.20.70">
    <property type="entry name" value="Aldolase class I"/>
    <property type="match status" value="1"/>
</dbReference>
<feature type="binding site" evidence="12">
    <location>
        <position position="124"/>
    </location>
    <ligand>
        <name>S-adenosyl-L-methionine</name>
        <dbReference type="ChEBI" id="CHEBI:59789"/>
    </ligand>
</feature>
<keyword evidence="7 12" id="KW-0411">Iron-sulfur</keyword>
<sequence>MQTRALEDSFGRVASDLRVSLTDRCNLRCNYCMPAEGLDWLPTDEVLTDDEVVRLVRIGVQQLGVREVRYTGGEPLIRRGLVGIVEQVHALDPTVEQSITTNALGLQRNAGALAAAGLARVNVSLDTVRRETFHQITRRDRFDDVVAGLAAADAAGLGPVKVNAVLLRGTNDDQAAELLGWCLERGYELRFIEQMPLDAQHDWSREGMITAEEIFARLAEVFTLTPAVEPRGSAPAEKFLVDGGPGTVGVIASVTRPFCGDCDRVRLTADGQVRNCLFARHESDLRTALRSGATDDEIADRWVVAMGTKAAGHGIDDVTFLQPDRPMSAIGG</sequence>
<dbReference type="InterPro" id="IPR058240">
    <property type="entry name" value="rSAM_sf"/>
</dbReference>
<evidence type="ECO:0000256" key="12">
    <source>
        <dbReference type="HAMAP-Rule" id="MF_01225"/>
    </source>
</evidence>
<keyword evidence="4 12" id="KW-0479">Metal-binding</keyword>
<evidence type="ECO:0000313" key="15">
    <source>
        <dbReference type="Proteomes" id="UP000679307"/>
    </source>
</evidence>
<keyword evidence="3 12" id="KW-0949">S-adenosyl-L-methionine</keyword>
<feature type="binding site" evidence="12">
    <location>
        <position position="195"/>
    </location>
    <ligand>
        <name>S-adenosyl-L-methionine</name>
        <dbReference type="ChEBI" id="CHEBI:59789"/>
    </ligand>
</feature>
<feature type="binding site" evidence="12">
    <location>
        <position position="31"/>
    </location>
    <ligand>
        <name>S-adenosyl-L-methionine</name>
        <dbReference type="ChEBI" id="CHEBI:59789"/>
    </ligand>
</feature>
<keyword evidence="15" id="KW-1185">Reference proteome</keyword>
<feature type="binding site" evidence="12">
    <location>
        <begin position="264"/>
        <end position="266"/>
    </location>
    <ligand>
        <name>GTP</name>
        <dbReference type="ChEBI" id="CHEBI:37565"/>
    </ligand>
</feature>
<feature type="binding site" evidence="12">
    <location>
        <position position="276"/>
    </location>
    <ligand>
        <name>[4Fe-4S] cluster</name>
        <dbReference type="ChEBI" id="CHEBI:49883"/>
        <label>2</label>
        <note>4Fe-4S-substrate</note>
    </ligand>
</feature>
<dbReference type="SFLD" id="SFLDS00029">
    <property type="entry name" value="Radical_SAM"/>
    <property type="match status" value="1"/>
</dbReference>
<dbReference type="SFLD" id="SFLDG01386">
    <property type="entry name" value="main_SPASM_domain-containing"/>
    <property type="match status" value="1"/>
</dbReference>
<dbReference type="NCBIfam" id="TIGR02666">
    <property type="entry name" value="moaA"/>
    <property type="match status" value="1"/>
</dbReference>
<dbReference type="CDD" id="cd21117">
    <property type="entry name" value="Twitch_MoaA"/>
    <property type="match status" value="1"/>
</dbReference>
<evidence type="ECO:0000256" key="4">
    <source>
        <dbReference type="ARBA" id="ARBA00022723"/>
    </source>
</evidence>
<evidence type="ECO:0000256" key="9">
    <source>
        <dbReference type="ARBA" id="ARBA00023150"/>
    </source>
</evidence>
<feature type="binding site" evidence="12">
    <location>
        <position position="73"/>
    </location>
    <ligand>
        <name>S-adenosyl-L-methionine</name>
        <dbReference type="ChEBI" id="CHEBI:59789"/>
    </ligand>
</feature>
<keyword evidence="6 12" id="KW-0408">Iron</keyword>
<dbReference type="PROSITE" id="PS51918">
    <property type="entry name" value="RADICAL_SAM"/>
    <property type="match status" value="1"/>
</dbReference>
<feature type="domain" description="Radical SAM core" evidence="13">
    <location>
        <begin position="9"/>
        <end position="235"/>
    </location>
</feature>
<evidence type="ECO:0000256" key="6">
    <source>
        <dbReference type="ARBA" id="ARBA00023004"/>
    </source>
</evidence>
<dbReference type="PANTHER" id="PTHR22960:SF0">
    <property type="entry name" value="MOLYBDENUM COFACTOR BIOSYNTHESIS PROTEIN 1"/>
    <property type="match status" value="1"/>
</dbReference>
<dbReference type="RefSeq" id="WP_214055696.1">
    <property type="nucleotide sequence ID" value="NZ_BAAAHS010000021.1"/>
</dbReference>
<evidence type="ECO:0000256" key="1">
    <source>
        <dbReference type="ARBA" id="ARBA00012167"/>
    </source>
</evidence>
<dbReference type="GO" id="GO:0061798">
    <property type="term" value="F:GTP 3',8'-cyclase activity"/>
    <property type="evidence" value="ECO:0007669"/>
    <property type="project" value="UniProtKB-EC"/>
</dbReference>
<evidence type="ECO:0000256" key="3">
    <source>
        <dbReference type="ARBA" id="ARBA00022691"/>
    </source>
</evidence>
<name>A0ABX8EHU1_9ACTN</name>
<dbReference type="Proteomes" id="UP000679307">
    <property type="component" value="Chromosome"/>
</dbReference>
<evidence type="ECO:0000256" key="7">
    <source>
        <dbReference type="ARBA" id="ARBA00023014"/>
    </source>
</evidence>
<accession>A0ABX8EHU1</accession>
<comment type="function">
    <text evidence="12">Catalyzes the cyclization of GTP to (8S)-3',8-cyclo-7,8-dihydroguanosine 5'-triphosphate.</text>
</comment>
<comment type="similarity">
    <text evidence="12">Belongs to the radical SAM superfamily. MoaA family.</text>
</comment>
<dbReference type="Pfam" id="PF06463">
    <property type="entry name" value="Mob_synth_C"/>
    <property type="match status" value="1"/>
</dbReference>
<dbReference type="InterPro" id="IPR010505">
    <property type="entry name" value="MoaA_twitch"/>
</dbReference>
<dbReference type="Pfam" id="PF04055">
    <property type="entry name" value="Radical_SAM"/>
    <property type="match status" value="1"/>
</dbReference>
<evidence type="ECO:0000256" key="11">
    <source>
        <dbReference type="ARBA" id="ARBA00048697"/>
    </source>
</evidence>
<dbReference type="CDD" id="cd01335">
    <property type="entry name" value="Radical_SAM"/>
    <property type="match status" value="1"/>
</dbReference>
<dbReference type="SFLD" id="SFLDG01067">
    <property type="entry name" value="SPASM/twitch_domain_containing"/>
    <property type="match status" value="1"/>
</dbReference>
<evidence type="ECO:0000256" key="8">
    <source>
        <dbReference type="ARBA" id="ARBA00023134"/>
    </source>
</evidence>
<evidence type="ECO:0000259" key="13">
    <source>
        <dbReference type="PROSITE" id="PS51918"/>
    </source>
</evidence>
<feature type="binding site" evidence="12">
    <location>
        <position position="259"/>
    </location>
    <ligand>
        <name>[4Fe-4S] cluster</name>
        <dbReference type="ChEBI" id="CHEBI:49883"/>
        <label>2</label>
        <note>4Fe-4S-substrate</note>
    </ligand>
</feature>
<feature type="binding site" evidence="12">
    <location>
        <position position="100"/>
    </location>
    <ligand>
        <name>GTP</name>
        <dbReference type="ChEBI" id="CHEBI:37565"/>
    </ligand>
</feature>
<feature type="binding site" evidence="12">
    <location>
        <position position="262"/>
    </location>
    <ligand>
        <name>[4Fe-4S] cluster</name>
        <dbReference type="ChEBI" id="CHEBI:49883"/>
        <label>2</label>
        <note>4Fe-4S-substrate</note>
    </ligand>
</feature>
<evidence type="ECO:0000256" key="2">
    <source>
        <dbReference type="ARBA" id="ARBA00022485"/>
    </source>
</evidence>
<keyword evidence="9 12" id="KW-0501">Molybdenum cofactor biosynthesis</keyword>
<organism evidence="14 15">
    <name type="scientific">Nocardioides aquaticus</name>
    <dbReference type="NCBI Taxonomy" id="160826"/>
    <lineage>
        <taxon>Bacteria</taxon>
        <taxon>Bacillati</taxon>
        <taxon>Actinomycetota</taxon>
        <taxon>Actinomycetes</taxon>
        <taxon>Propionibacteriales</taxon>
        <taxon>Nocardioidaceae</taxon>
        <taxon>Nocardioides</taxon>
    </lineage>
</organism>
<dbReference type="InterPro" id="IPR000385">
    <property type="entry name" value="MoaA_NifB_PqqE_Fe-S-bd_CS"/>
</dbReference>
<keyword evidence="8 12" id="KW-0342">GTP-binding</keyword>
<dbReference type="InterPro" id="IPR006638">
    <property type="entry name" value="Elp3/MiaA/NifB-like_rSAM"/>
</dbReference>
<evidence type="ECO:0000256" key="5">
    <source>
        <dbReference type="ARBA" id="ARBA00022741"/>
    </source>
</evidence>
<keyword evidence="2 12" id="KW-0004">4Fe-4S</keyword>
<comment type="cofactor">
    <cofactor evidence="12">
        <name>[4Fe-4S] cluster</name>
        <dbReference type="ChEBI" id="CHEBI:49883"/>
    </cofactor>
    <text evidence="12">Binds 2 [4Fe-4S] clusters. Binds 1 [4Fe-4S] cluster coordinated with 3 cysteines and an exchangeable S-adenosyl-L-methionine and 1 [4Fe-4S] cluster coordinated with 3 cysteines and the GTP-derived substrate.</text>
</comment>
<reference evidence="14 15" key="1">
    <citation type="submission" date="2021-05" db="EMBL/GenBank/DDBJ databases">
        <title>Complete genome of Nocardioides aquaticus KCTC 9944T isolated from meromictic and hypersaline Ekho Lake, Antarctica.</title>
        <authorList>
            <person name="Hwang K."/>
            <person name="Kim K.M."/>
            <person name="Choe H."/>
        </authorList>
    </citation>
    <scope>NUCLEOTIDE SEQUENCE [LARGE SCALE GENOMIC DNA]</scope>
    <source>
        <strain evidence="14 15">KCTC 9944</strain>
    </source>
</reference>
<dbReference type="InterPro" id="IPR013483">
    <property type="entry name" value="MoaA"/>
</dbReference>